<dbReference type="GO" id="GO:0016559">
    <property type="term" value="P:peroxisome fission"/>
    <property type="evidence" value="ECO:0007669"/>
    <property type="project" value="InterPro"/>
</dbReference>
<dbReference type="Pfam" id="PF05648">
    <property type="entry name" value="PEX11"/>
    <property type="match status" value="1"/>
</dbReference>
<keyword evidence="6" id="KW-1185">Reference proteome</keyword>
<proteinExistence type="predicted"/>
<dbReference type="OrthoDB" id="411017at2759"/>
<organism evidence="5 6">
    <name type="scientific">Sanghuangporus baumii</name>
    <name type="common">Phellinus baumii</name>
    <dbReference type="NCBI Taxonomy" id="108892"/>
    <lineage>
        <taxon>Eukaryota</taxon>
        <taxon>Fungi</taxon>
        <taxon>Dikarya</taxon>
        <taxon>Basidiomycota</taxon>
        <taxon>Agaricomycotina</taxon>
        <taxon>Agaricomycetes</taxon>
        <taxon>Hymenochaetales</taxon>
        <taxon>Hymenochaetaceae</taxon>
        <taxon>Sanghuangporus</taxon>
    </lineage>
</organism>
<protein>
    <submittedName>
        <fullName evidence="5">PEX11-domain-containing protein</fullName>
    </submittedName>
</protein>
<dbReference type="AlphaFoldDB" id="A0A9Q5HTI3"/>
<accession>A0A9Q5HTI3</accession>
<keyword evidence="3" id="KW-0576">Peroxisome</keyword>
<dbReference type="InterPro" id="IPR008733">
    <property type="entry name" value="PEX11"/>
</dbReference>
<dbReference type="EMBL" id="LNZH02000208">
    <property type="protein sequence ID" value="OCB85656.1"/>
    <property type="molecule type" value="Genomic_DNA"/>
</dbReference>
<name>A0A9Q5HTI3_SANBA</name>
<dbReference type="PANTHER" id="PTHR12652">
    <property type="entry name" value="PEROXISOMAL BIOGENESIS FACTOR 11"/>
    <property type="match status" value="1"/>
</dbReference>
<gene>
    <name evidence="5" type="ORF">A7U60_g7307</name>
</gene>
<evidence type="ECO:0000256" key="1">
    <source>
        <dbReference type="ARBA" id="ARBA00022593"/>
    </source>
</evidence>
<dbReference type="Proteomes" id="UP000757232">
    <property type="component" value="Unassembled WGS sequence"/>
</dbReference>
<evidence type="ECO:0000313" key="5">
    <source>
        <dbReference type="EMBL" id="OCB85656.1"/>
    </source>
</evidence>
<evidence type="ECO:0000256" key="3">
    <source>
        <dbReference type="ARBA" id="ARBA00023140"/>
    </source>
</evidence>
<evidence type="ECO:0000256" key="2">
    <source>
        <dbReference type="ARBA" id="ARBA00023136"/>
    </source>
</evidence>
<evidence type="ECO:0000256" key="4">
    <source>
        <dbReference type="ARBA" id="ARBA00046271"/>
    </source>
</evidence>
<keyword evidence="1" id="KW-0962">Peroxisome biogenesis</keyword>
<dbReference type="PANTHER" id="PTHR12652:SF50">
    <property type="entry name" value="PEROXIN 11"/>
    <property type="match status" value="1"/>
</dbReference>
<comment type="caution">
    <text evidence="5">The sequence shown here is derived from an EMBL/GenBank/DDBJ whole genome shotgun (WGS) entry which is preliminary data.</text>
</comment>
<comment type="subcellular location">
    <subcellularLocation>
        <location evidence="4">Peroxisome membrane</location>
    </subcellularLocation>
</comment>
<reference evidence="5" key="1">
    <citation type="submission" date="2016-06" db="EMBL/GenBank/DDBJ databases">
        <title>Draft Genome sequence of the fungus Inonotus baumii.</title>
        <authorList>
            <person name="Zhu H."/>
            <person name="Lin W."/>
        </authorList>
    </citation>
    <scope>NUCLEOTIDE SEQUENCE</scope>
    <source>
        <strain evidence="5">821</strain>
    </source>
</reference>
<evidence type="ECO:0000313" key="6">
    <source>
        <dbReference type="Proteomes" id="UP000757232"/>
    </source>
</evidence>
<dbReference type="GO" id="GO:0005778">
    <property type="term" value="C:peroxisomal membrane"/>
    <property type="evidence" value="ECO:0007669"/>
    <property type="project" value="UniProtKB-SubCell"/>
</dbReference>
<keyword evidence="2" id="KW-0472">Membrane</keyword>
<sequence>MATVASQIILHPTASQTVNLLGSTVGRDKLYRTAQYFARLLAWVLIKRGYNVEAARWDALKSHLATGRKLMRVGKPLEHLQAALKALNSSARPGEQTTTILRQLCYASYLVYDAAVWANTAKFINLSKETNQKFVRRSNRFWFFGIVFSICHGLLKASRLANEAKALRGYTWGDKSVSTEAERAVKYSAVEKERNTLRYQFAIDLLDVWIPATNLGYVDLNDGVLGFFGFITSVMALRSQWAAAGRKV</sequence>